<protein>
    <submittedName>
        <fullName evidence="1">Uncharacterized protein</fullName>
    </submittedName>
</protein>
<proteinExistence type="predicted"/>
<dbReference type="EMBL" id="OW240915">
    <property type="protein sequence ID" value="CAH2284797.1"/>
    <property type="molecule type" value="Genomic_DNA"/>
</dbReference>
<evidence type="ECO:0000313" key="2">
    <source>
        <dbReference type="Proteomes" id="UP001295444"/>
    </source>
</evidence>
<dbReference type="Gene3D" id="3.60.10.10">
    <property type="entry name" value="Endonuclease/exonuclease/phosphatase"/>
    <property type="match status" value="1"/>
</dbReference>
<dbReference type="Proteomes" id="UP001295444">
    <property type="component" value="Chromosome 04"/>
</dbReference>
<dbReference type="AlphaFoldDB" id="A0AAD1S0H9"/>
<name>A0AAD1S0H9_PELCU</name>
<evidence type="ECO:0000313" key="1">
    <source>
        <dbReference type="EMBL" id="CAH2284797.1"/>
    </source>
</evidence>
<gene>
    <name evidence="1" type="ORF">PECUL_23A009248</name>
</gene>
<keyword evidence="2" id="KW-1185">Reference proteome</keyword>
<reference evidence="1" key="1">
    <citation type="submission" date="2022-03" db="EMBL/GenBank/DDBJ databases">
        <authorList>
            <person name="Alioto T."/>
            <person name="Alioto T."/>
            <person name="Gomez Garrido J."/>
        </authorList>
    </citation>
    <scope>NUCLEOTIDE SEQUENCE</scope>
</reference>
<organism evidence="1 2">
    <name type="scientific">Pelobates cultripes</name>
    <name type="common">Western spadefoot toad</name>
    <dbReference type="NCBI Taxonomy" id="61616"/>
    <lineage>
        <taxon>Eukaryota</taxon>
        <taxon>Metazoa</taxon>
        <taxon>Chordata</taxon>
        <taxon>Craniata</taxon>
        <taxon>Vertebrata</taxon>
        <taxon>Euteleostomi</taxon>
        <taxon>Amphibia</taxon>
        <taxon>Batrachia</taxon>
        <taxon>Anura</taxon>
        <taxon>Pelobatoidea</taxon>
        <taxon>Pelobatidae</taxon>
        <taxon>Pelobates</taxon>
    </lineage>
</organism>
<dbReference type="SUPFAM" id="SSF56219">
    <property type="entry name" value="DNase I-like"/>
    <property type="match status" value="1"/>
</dbReference>
<sequence length="141" mass="16188">MLNEVLKDDLGRYICVKGRVGDRTYTLANLYMPNRNQGQLLKSAMGTIRGFTEGCLIMGGNLNVTLDPSLDTSSGTPHHIINSIHTCLWEHRLIDCWRAKYLEDRDYIFFSIPNQTYSRLDYFLPHYFLTDLKKAHIGTAT</sequence>
<dbReference type="InterPro" id="IPR036691">
    <property type="entry name" value="Endo/exonu/phosph_ase_sf"/>
</dbReference>
<accession>A0AAD1S0H9</accession>